<proteinExistence type="predicted"/>
<accession>A0ABT0AK86</accession>
<name>A0ABT0AK86_9LACT</name>
<organism evidence="1 2">
    <name type="scientific">Pseudolactococcus paracarnosus</name>
    <dbReference type="NCBI Taxonomy" id="2749962"/>
    <lineage>
        <taxon>Bacteria</taxon>
        <taxon>Bacillati</taxon>
        <taxon>Bacillota</taxon>
        <taxon>Bacilli</taxon>
        <taxon>Lactobacillales</taxon>
        <taxon>Streptococcaceae</taxon>
        <taxon>Pseudolactococcus</taxon>
    </lineage>
</organism>
<evidence type="ECO:0000313" key="1">
    <source>
        <dbReference type="EMBL" id="MCJ1976929.1"/>
    </source>
</evidence>
<reference evidence="1 2" key="1">
    <citation type="journal article" date="2022" name="Microbiol. Res.">
        <title>Comparative genome analysis, predicted lifestyle and antimicrobial strategies of Lactococcus carnosus and Lactococcus paracarnosus isolated from meat.</title>
        <authorList>
            <person name="Werum V."/>
            <person name="Ehrmann M."/>
            <person name="Vogel R."/>
            <person name="Hilgarth M."/>
        </authorList>
    </citation>
    <scope>NUCLEOTIDE SEQUENCE [LARGE SCALE GENOMIC DNA]</scope>
    <source>
        <strain evidence="1 2">TMW21897</strain>
    </source>
</reference>
<dbReference type="EMBL" id="JAAEDA010000003">
    <property type="protein sequence ID" value="MCJ1976929.1"/>
    <property type="molecule type" value="Genomic_DNA"/>
</dbReference>
<gene>
    <name evidence="1" type="ORF">GYN19_03020</name>
</gene>
<dbReference type="Proteomes" id="UP001522462">
    <property type="component" value="Unassembled WGS sequence"/>
</dbReference>
<sequence length="88" mass="10309">MNEQAYQDQMDDDAQFEAEQEALKDDVYDKLANCYAIVREMITDELTSDVSPTDWVKISEIGQAMQDLTYYLDIEEWENALIEINNYV</sequence>
<protein>
    <submittedName>
        <fullName evidence="1">Uncharacterized protein</fullName>
    </submittedName>
</protein>
<dbReference type="RefSeq" id="WP_243913829.1">
    <property type="nucleotide sequence ID" value="NZ_JAAEDA010000003.1"/>
</dbReference>
<comment type="caution">
    <text evidence="1">The sequence shown here is derived from an EMBL/GenBank/DDBJ whole genome shotgun (WGS) entry which is preliminary data.</text>
</comment>
<keyword evidence="2" id="KW-1185">Reference proteome</keyword>
<evidence type="ECO:0000313" key="2">
    <source>
        <dbReference type="Proteomes" id="UP001522462"/>
    </source>
</evidence>